<dbReference type="SUPFAM" id="SSF53244">
    <property type="entry name" value="MurD-like peptide ligases, peptide-binding domain"/>
    <property type="match status" value="1"/>
</dbReference>
<evidence type="ECO:0000256" key="13">
    <source>
        <dbReference type="ARBA" id="ARBA00022842"/>
    </source>
</evidence>
<comment type="catalytic activity">
    <reaction evidence="20">
        <text>(6R)-5,10-methylenetetrahydrofolyl-(gamma-L-Glu)(n) + L-glutamate + ATP = (6R)-5,10-methylenetetrahydrofolyl-(gamma-L-Glu)(n+1) + ADP + phosphate + H(+)</text>
        <dbReference type="Rhea" id="RHEA:51912"/>
        <dbReference type="Rhea" id="RHEA-COMP:13257"/>
        <dbReference type="Rhea" id="RHEA-COMP:13258"/>
        <dbReference type="ChEBI" id="CHEBI:15378"/>
        <dbReference type="ChEBI" id="CHEBI:29985"/>
        <dbReference type="ChEBI" id="CHEBI:30616"/>
        <dbReference type="ChEBI" id="CHEBI:43474"/>
        <dbReference type="ChEBI" id="CHEBI:136572"/>
        <dbReference type="ChEBI" id="CHEBI:456216"/>
        <dbReference type="EC" id="6.3.2.17"/>
    </reaction>
</comment>
<evidence type="ECO:0000256" key="18">
    <source>
        <dbReference type="ARBA" id="ARBA00047493"/>
    </source>
</evidence>
<evidence type="ECO:0000256" key="7">
    <source>
        <dbReference type="ARBA" id="ARBA00013025"/>
    </source>
</evidence>
<evidence type="ECO:0000256" key="17">
    <source>
        <dbReference type="ARBA" id="ARBA00032510"/>
    </source>
</evidence>
<dbReference type="KEGG" id="gau:GAU_1755"/>
<dbReference type="eggNOG" id="COG0285">
    <property type="taxonomic scope" value="Bacteria"/>
</dbReference>
<dbReference type="GO" id="GO:0005737">
    <property type="term" value="C:cytoplasm"/>
    <property type="evidence" value="ECO:0007669"/>
    <property type="project" value="TreeGrafter"/>
</dbReference>
<comment type="pathway">
    <text evidence="4">Cofactor biosynthesis; tetrahydrofolylpolyglutamate biosynthesis.</text>
</comment>
<dbReference type="EC" id="6.3.2.17" evidence="7"/>
<keyword evidence="11 22" id="KW-0547">Nucleotide-binding</keyword>
<reference evidence="26" key="1">
    <citation type="submission" date="2006-03" db="EMBL/GenBank/DDBJ databases">
        <title>Complete genome sequence of Gemmatimonas aurantiaca T-27 that represents a novel phylum Gemmatimonadetes.</title>
        <authorList>
            <person name="Takasaki K."/>
            <person name="Ichikawa N."/>
            <person name="Miura H."/>
            <person name="Matsushita S."/>
            <person name="Watanabe Y."/>
            <person name="Oguchi A."/>
            <person name="Ankai A."/>
            <person name="Yashiro I."/>
            <person name="Takahashi M."/>
            <person name="Terui Y."/>
            <person name="Fukui S."/>
            <person name="Yokoyama H."/>
            <person name="Tanikawa S."/>
            <person name="Hanada S."/>
            <person name="Kamagata Y."/>
            <person name="Fujita N."/>
        </authorList>
    </citation>
    <scope>NUCLEOTIDE SEQUENCE [LARGE SCALE GENOMIC DNA]</scope>
    <source>
        <strain evidence="26">T-27 / DSM 14586 / JCM 11422 / NBRC 100505</strain>
    </source>
</reference>
<dbReference type="NCBIfam" id="TIGR01499">
    <property type="entry name" value="folC"/>
    <property type="match status" value="1"/>
</dbReference>
<comment type="function">
    <text evidence="2">Functions in two distinct reactions of the de novo folate biosynthetic pathway. Catalyzes the addition of a glutamate residue to dihydropteroate (7,8-dihydropteroate or H2Pte) to form dihydrofolate (7,8-dihydrofolate monoglutamate or H2Pte-Glu). Also catalyzes successive additions of L-glutamate to tetrahydrofolate or 10-formyltetrahydrofolate or 5,10-methylenetetrahydrofolate, leading to folylpolyglutamate derivatives.</text>
</comment>
<name>C1A3X2_GEMAT</name>
<evidence type="ECO:0000259" key="24">
    <source>
        <dbReference type="Pfam" id="PF08245"/>
    </source>
</evidence>
<keyword evidence="26" id="KW-1185">Reference proteome</keyword>
<evidence type="ECO:0000256" key="4">
    <source>
        <dbReference type="ARBA" id="ARBA00005150"/>
    </source>
</evidence>
<dbReference type="STRING" id="379066.GAU_1755"/>
<evidence type="ECO:0000256" key="9">
    <source>
        <dbReference type="ARBA" id="ARBA00022598"/>
    </source>
</evidence>
<evidence type="ECO:0000259" key="23">
    <source>
        <dbReference type="Pfam" id="PF02875"/>
    </source>
</evidence>
<evidence type="ECO:0000256" key="3">
    <source>
        <dbReference type="ARBA" id="ARBA00004799"/>
    </source>
</evidence>
<evidence type="ECO:0000256" key="19">
    <source>
        <dbReference type="ARBA" id="ARBA00047808"/>
    </source>
</evidence>
<comment type="catalytic activity">
    <reaction evidence="21">
        <text>7,8-dihydropteroate + L-glutamate + ATP = 7,8-dihydrofolate + ADP + phosphate + H(+)</text>
        <dbReference type="Rhea" id="RHEA:23584"/>
        <dbReference type="ChEBI" id="CHEBI:15378"/>
        <dbReference type="ChEBI" id="CHEBI:17839"/>
        <dbReference type="ChEBI" id="CHEBI:29985"/>
        <dbReference type="ChEBI" id="CHEBI:30616"/>
        <dbReference type="ChEBI" id="CHEBI:43474"/>
        <dbReference type="ChEBI" id="CHEBI:57451"/>
        <dbReference type="ChEBI" id="CHEBI:456216"/>
        <dbReference type="EC" id="6.3.2.12"/>
    </reaction>
</comment>
<dbReference type="PANTHER" id="PTHR11136:SF0">
    <property type="entry name" value="DIHYDROFOLATE SYNTHETASE-RELATED"/>
    <property type="match status" value="1"/>
</dbReference>
<feature type="domain" description="Mur ligase C-terminal" evidence="23">
    <location>
        <begin position="304"/>
        <end position="413"/>
    </location>
</feature>
<evidence type="ECO:0000256" key="8">
    <source>
        <dbReference type="ARBA" id="ARBA00019357"/>
    </source>
</evidence>
<dbReference type="GO" id="GO:0046656">
    <property type="term" value="P:folic acid biosynthetic process"/>
    <property type="evidence" value="ECO:0007669"/>
    <property type="project" value="UniProtKB-KW"/>
</dbReference>
<organism evidence="25 26">
    <name type="scientific">Gemmatimonas aurantiaca (strain DSM 14586 / JCM 11422 / NBRC 100505 / T-27)</name>
    <dbReference type="NCBI Taxonomy" id="379066"/>
    <lineage>
        <taxon>Bacteria</taxon>
        <taxon>Pseudomonadati</taxon>
        <taxon>Gemmatimonadota</taxon>
        <taxon>Gemmatimonadia</taxon>
        <taxon>Gemmatimonadales</taxon>
        <taxon>Gemmatimonadaceae</taxon>
        <taxon>Gemmatimonas</taxon>
    </lineage>
</organism>
<evidence type="ECO:0000256" key="20">
    <source>
        <dbReference type="ARBA" id="ARBA00049035"/>
    </source>
</evidence>
<keyword evidence="14" id="KW-0289">Folate biosynthesis</keyword>
<proteinExistence type="inferred from homology"/>
<dbReference type="InterPro" id="IPR013221">
    <property type="entry name" value="Mur_ligase_cen"/>
</dbReference>
<dbReference type="InterPro" id="IPR004101">
    <property type="entry name" value="Mur_ligase_C"/>
</dbReference>
<evidence type="ECO:0000256" key="11">
    <source>
        <dbReference type="ARBA" id="ARBA00022741"/>
    </source>
</evidence>
<comment type="cofactor">
    <cofactor evidence="1">
        <name>Mg(2+)</name>
        <dbReference type="ChEBI" id="CHEBI:18420"/>
    </cofactor>
</comment>
<evidence type="ECO:0000256" key="12">
    <source>
        <dbReference type="ARBA" id="ARBA00022840"/>
    </source>
</evidence>
<dbReference type="Pfam" id="PF08245">
    <property type="entry name" value="Mur_ligase_M"/>
    <property type="match status" value="1"/>
</dbReference>
<dbReference type="GO" id="GO:0005524">
    <property type="term" value="F:ATP binding"/>
    <property type="evidence" value="ECO:0007669"/>
    <property type="project" value="UniProtKB-KW"/>
</dbReference>
<gene>
    <name evidence="25" type="primary">folC</name>
    <name evidence="25" type="ordered locus">GAU_1755</name>
</gene>
<dbReference type="PROSITE" id="PS01012">
    <property type="entry name" value="FOLYLPOLYGLU_SYNT_2"/>
    <property type="match status" value="1"/>
</dbReference>
<evidence type="ECO:0000256" key="15">
    <source>
        <dbReference type="ARBA" id="ARBA00030048"/>
    </source>
</evidence>
<evidence type="ECO:0000256" key="2">
    <source>
        <dbReference type="ARBA" id="ARBA00002714"/>
    </source>
</evidence>
<evidence type="ECO:0000256" key="10">
    <source>
        <dbReference type="ARBA" id="ARBA00022723"/>
    </source>
</evidence>
<evidence type="ECO:0000256" key="16">
    <source>
        <dbReference type="ARBA" id="ARBA00030592"/>
    </source>
</evidence>
<dbReference type="FunFam" id="3.40.1190.10:FF:000011">
    <property type="entry name" value="Folylpolyglutamate synthase/dihydrofolate synthase"/>
    <property type="match status" value="1"/>
</dbReference>
<dbReference type="EMBL" id="AP009153">
    <property type="protein sequence ID" value="BAH38797.1"/>
    <property type="molecule type" value="Genomic_DNA"/>
</dbReference>
<dbReference type="PANTHER" id="PTHR11136">
    <property type="entry name" value="FOLYLPOLYGLUTAMATE SYNTHASE-RELATED"/>
    <property type="match status" value="1"/>
</dbReference>
<accession>C1A3X2</accession>
<keyword evidence="12 22" id="KW-0067">ATP-binding</keyword>
<dbReference type="InterPro" id="IPR036615">
    <property type="entry name" value="Mur_ligase_C_dom_sf"/>
</dbReference>
<dbReference type="GO" id="GO:0008841">
    <property type="term" value="F:dihydrofolate synthase activity"/>
    <property type="evidence" value="ECO:0007669"/>
    <property type="project" value="UniProtKB-EC"/>
</dbReference>
<evidence type="ECO:0000256" key="6">
    <source>
        <dbReference type="ARBA" id="ARBA00013023"/>
    </source>
</evidence>
<dbReference type="Gene3D" id="3.40.1190.10">
    <property type="entry name" value="Mur-like, catalytic domain"/>
    <property type="match status" value="1"/>
</dbReference>
<dbReference type="SUPFAM" id="SSF53623">
    <property type="entry name" value="MurD-like peptide ligases, catalytic domain"/>
    <property type="match status" value="1"/>
</dbReference>
<keyword evidence="10" id="KW-0479">Metal-binding</keyword>
<protein>
    <recommendedName>
        <fullName evidence="8">Dihydrofolate synthase/folylpolyglutamate synthase</fullName>
        <ecNumber evidence="6">6.3.2.12</ecNumber>
        <ecNumber evidence="7">6.3.2.17</ecNumber>
    </recommendedName>
    <alternativeName>
        <fullName evidence="17">Folylpoly-gamma-glutamate synthetase-dihydrofolate synthetase</fullName>
    </alternativeName>
    <alternativeName>
        <fullName evidence="15">Folylpolyglutamate synthetase</fullName>
    </alternativeName>
    <alternativeName>
        <fullName evidence="16">Tetrahydrofolylpolyglutamate synthase</fullName>
    </alternativeName>
</protein>
<sequence>MDSAYHEALERLFARTGGAWRLGLERVAELLSRLGDPHRRYPVFHIAGTNGKGSTVATLDALLRGAGRKVGRYTSPHLVDFAERVVVNGEPMSHAAITEWLVTHEPLLTELGATFFEATTAMALSHFANEAVDVAIIEVGLGGRLDATNIVEPIAAAVTQIGFDHLEFLGDTLEAIAGEKAGIFKPGAAAVVGDTRPAIRDMLQARAEGVGSGPVLVTGRDWQVDDIVVDAQGTSFTLAVADGAGHHTRRLTTPLVGQFQAHNASVALALLRSAGGPWAEIERNASRYLADVRIAGRFHRSPPWLFDVAHNPDGAATVVANLLAVGVPHPLTAVVCVLRDKDWRGILQAVSRAAERILVTMAPTAPANRTWNLDDVMAWAEAEGLPVQRYDDFDRALSEAQVGAATVLVTGSFHTVGDAMERLQVDPLAR</sequence>
<dbReference type="Proteomes" id="UP000002209">
    <property type="component" value="Chromosome"/>
</dbReference>
<dbReference type="EC" id="6.3.2.12" evidence="6"/>
<comment type="catalytic activity">
    <reaction evidence="19">
        <text>10-formyltetrahydrofolyl-(gamma-L-Glu)(n) + L-glutamate + ATP = 10-formyltetrahydrofolyl-(gamma-L-Glu)(n+1) + ADP + phosphate + H(+)</text>
        <dbReference type="Rhea" id="RHEA:51904"/>
        <dbReference type="Rhea" id="RHEA-COMP:13088"/>
        <dbReference type="Rhea" id="RHEA-COMP:14300"/>
        <dbReference type="ChEBI" id="CHEBI:15378"/>
        <dbReference type="ChEBI" id="CHEBI:29985"/>
        <dbReference type="ChEBI" id="CHEBI:30616"/>
        <dbReference type="ChEBI" id="CHEBI:43474"/>
        <dbReference type="ChEBI" id="CHEBI:134413"/>
        <dbReference type="ChEBI" id="CHEBI:456216"/>
        <dbReference type="EC" id="6.3.2.17"/>
    </reaction>
</comment>
<evidence type="ECO:0000256" key="1">
    <source>
        <dbReference type="ARBA" id="ARBA00001946"/>
    </source>
</evidence>
<keyword evidence="9 22" id="KW-0436">Ligase</keyword>
<dbReference type="Gene3D" id="3.90.190.20">
    <property type="entry name" value="Mur ligase, C-terminal domain"/>
    <property type="match status" value="1"/>
</dbReference>
<keyword evidence="13" id="KW-0460">Magnesium</keyword>
<comment type="similarity">
    <text evidence="5 22">Belongs to the folylpolyglutamate synthase family.</text>
</comment>
<evidence type="ECO:0000313" key="26">
    <source>
        <dbReference type="Proteomes" id="UP000002209"/>
    </source>
</evidence>
<evidence type="ECO:0000256" key="14">
    <source>
        <dbReference type="ARBA" id="ARBA00022909"/>
    </source>
</evidence>
<evidence type="ECO:0000256" key="5">
    <source>
        <dbReference type="ARBA" id="ARBA00008276"/>
    </source>
</evidence>
<dbReference type="HOGENOM" id="CLU_015869_1_1_0"/>
<evidence type="ECO:0000256" key="21">
    <source>
        <dbReference type="ARBA" id="ARBA00049161"/>
    </source>
</evidence>
<evidence type="ECO:0000256" key="22">
    <source>
        <dbReference type="PIRNR" id="PIRNR001563"/>
    </source>
</evidence>
<dbReference type="PIRSF" id="PIRSF001563">
    <property type="entry name" value="Folylpolyglu_synth"/>
    <property type="match status" value="1"/>
</dbReference>
<dbReference type="GO" id="GO:0004326">
    <property type="term" value="F:tetrahydrofolylpolyglutamate synthase activity"/>
    <property type="evidence" value="ECO:0007669"/>
    <property type="project" value="UniProtKB-EC"/>
</dbReference>
<dbReference type="InterPro" id="IPR001645">
    <property type="entry name" value="Folylpolyglutamate_synth"/>
</dbReference>
<comment type="catalytic activity">
    <reaction evidence="18">
        <text>(6S)-5,6,7,8-tetrahydrofolyl-(gamma-L-Glu)(n) + L-glutamate + ATP = (6S)-5,6,7,8-tetrahydrofolyl-(gamma-L-Glu)(n+1) + ADP + phosphate + H(+)</text>
        <dbReference type="Rhea" id="RHEA:10580"/>
        <dbReference type="Rhea" id="RHEA-COMP:14738"/>
        <dbReference type="Rhea" id="RHEA-COMP:14740"/>
        <dbReference type="ChEBI" id="CHEBI:15378"/>
        <dbReference type="ChEBI" id="CHEBI:29985"/>
        <dbReference type="ChEBI" id="CHEBI:30616"/>
        <dbReference type="ChEBI" id="CHEBI:43474"/>
        <dbReference type="ChEBI" id="CHEBI:141005"/>
        <dbReference type="ChEBI" id="CHEBI:456216"/>
        <dbReference type="EC" id="6.3.2.17"/>
    </reaction>
</comment>
<dbReference type="AlphaFoldDB" id="C1A3X2"/>
<dbReference type="Pfam" id="PF02875">
    <property type="entry name" value="Mur_ligase_C"/>
    <property type="match status" value="1"/>
</dbReference>
<dbReference type="InterPro" id="IPR036565">
    <property type="entry name" value="Mur-like_cat_sf"/>
</dbReference>
<dbReference type="GO" id="GO:0046872">
    <property type="term" value="F:metal ion binding"/>
    <property type="evidence" value="ECO:0007669"/>
    <property type="project" value="UniProtKB-KW"/>
</dbReference>
<evidence type="ECO:0000313" key="25">
    <source>
        <dbReference type="EMBL" id="BAH38797.1"/>
    </source>
</evidence>
<dbReference type="InterPro" id="IPR018109">
    <property type="entry name" value="Folylpolyglutamate_synth_CS"/>
</dbReference>
<feature type="domain" description="Mur ligase central" evidence="24">
    <location>
        <begin position="46"/>
        <end position="270"/>
    </location>
</feature>
<comment type="pathway">
    <text evidence="3">Cofactor biosynthesis; tetrahydrofolate biosynthesis; 7,8-dihydrofolate from 2-amino-4-hydroxy-6-hydroxymethyl-7,8-dihydropteridine diphosphate and 4-aminobenzoate: step 2/2.</text>
</comment>